<dbReference type="PROSITE" id="PS00856">
    <property type="entry name" value="GUANYLATE_KINASE_1"/>
    <property type="match status" value="1"/>
</dbReference>
<protein>
    <recommendedName>
        <fullName evidence="5">Guanylate kinase</fullName>
        <ecNumber evidence="4">2.7.4.8</ecNumber>
    </recommendedName>
    <alternativeName>
        <fullName evidence="11">GMP kinase</fullName>
    </alternativeName>
</protein>
<evidence type="ECO:0000256" key="11">
    <source>
        <dbReference type="ARBA" id="ARBA00030128"/>
    </source>
</evidence>
<keyword evidence="10" id="KW-0067">ATP-binding</keyword>
<dbReference type="InterPro" id="IPR027417">
    <property type="entry name" value="P-loop_NTPase"/>
</dbReference>
<dbReference type="EC" id="2.7.4.8" evidence="4"/>
<keyword evidence="9" id="KW-0418">Kinase</keyword>
<evidence type="ECO:0000256" key="10">
    <source>
        <dbReference type="ARBA" id="ARBA00022840"/>
    </source>
</evidence>
<dbReference type="NCBIfam" id="TIGR03263">
    <property type="entry name" value="guanyl_kin"/>
    <property type="match status" value="1"/>
</dbReference>
<keyword evidence="8" id="KW-0547">Nucleotide-binding</keyword>
<evidence type="ECO:0000256" key="1">
    <source>
        <dbReference type="ARBA" id="ARBA00003531"/>
    </source>
</evidence>
<dbReference type="InterPro" id="IPR008145">
    <property type="entry name" value="GK/Ca_channel_bsu"/>
</dbReference>
<evidence type="ECO:0000256" key="2">
    <source>
        <dbReference type="ARBA" id="ARBA00004496"/>
    </source>
</evidence>
<evidence type="ECO:0000256" key="3">
    <source>
        <dbReference type="ARBA" id="ARBA00005790"/>
    </source>
</evidence>
<dbReference type="SMART" id="SM00072">
    <property type="entry name" value="GuKc"/>
    <property type="match status" value="1"/>
</dbReference>
<evidence type="ECO:0000256" key="8">
    <source>
        <dbReference type="ARBA" id="ARBA00022741"/>
    </source>
</evidence>
<dbReference type="CDD" id="cd00071">
    <property type="entry name" value="GMPK"/>
    <property type="match status" value="1"/>
</dbReference>
<dbReference type="Gene3D" id="3.40.50.300">
    <property type="entry name" value="P-loop containing nucleotide triphosphate hydrolases"/>
    <property type="match status" value="1"/>
</dbReference>
<comment type="catalytic activity">
    <reaction evidence="12">
        <text>GMP + ATP = GDP + ADP</text>
        <dbReference type="Rhea" id="RHEA:20780"/>
        <dbReference type="ChEBI" id="CHEBI:30616"/>
        <dbReference type="ChEBI" id="CHEBI:58115"/>
        <dbReference type="ChEBI" id="CHEBI:58189"/>
        <dbReference type="ChEBI" id="CHEBI:456216"/>
        <dbReference type="EC" id="2.7.4.8"/>
    </reaction>
</comment>
<dbReference type="SUPFAM" id="SSF52540">
    <property type="entry name" value="P-loop containing nucleoside triphosphate hydrolases"/>
    <property type="match status" value="1"/>
</dbReference>
<comment type="subcellular location">
    <subcellularLocation>
        <location evidence="2">Cytoplasm</location>
    </subcellularLocation>
</comment>
<dbReference type="Pfam" id="PF00625">
    <property type="entry name" value="Guanylate_kin"/>
    <property type="match status" value="1"/>
</dbReference>
<evidence type="ECO:0000313" key="14">
    <source>
        <dbReference type="EMBL" id="SVB66264.1"/>
    </source>
</evidence>
<proteinExistence type="inferred from homology"/>
<evidence type="ECO:0000256" key="4">
    <source>
        <dbReference type="ARBA" id="ARBA00012961"/>
    </source>
</evidence>
<evidence type="ECO:0000256" key="9">
    <source>
        <dbReference type="ARBA" id="ARBA00022777"/>
    </source>
</evidence>
<accession>A0A382FV45</accession>
<keyword evidence="6" id="KW-0963">Cytoplasm</keyword>
<dbReference type="InterPro" id="IPR020590">
    <property type="entry name" value="Guanylate_kinase_CS"/>
</dbReference>
<dbReference type="PANTHER" id="PTHR23117">
    <property type="entry name" value="GUANYLATE KINASE-RELATED"/>
    <property type="match status" value="1"/>
</dbReference>
<comment type="similarity">
    <text evidence="3">Belongs to the guanylate kinase family.</text>
</comment>
<evidence type="ECO:0000256" key="6">
    <source>
        <dbReference type="ARBA" id="ARBA00022490"/>
    </source>
</evidence>
<dbReference type="GO" id="GO:0005524">
    <property type="term" value="F:ATP binding"/>
    <property type="evidence" value="ECO:0007669"/>
    <property type="project" value="UniProtKB-KW"/>
</dbReference>
<evidence type="ECO:0000259" key="13">
    <source>
        <dbReference type="PROSITE" id="PS50052"/>
    </source>
</evidence>
<gene>
    <name evidence="14" type="ORF">METZ01_LOCUS219118</name>
</gene>
<organism evidence="14">
    <name type="scientific">marine metagenome</name>
    <dbReference type="NCBI Taxonomy" id="408172"/>
    <lineage>
        <taxon>unclassified sequences</taxon>
        <taxon>metagenomes</taxon>
        <taxon>ecological metagenomes</taxon>
    </lineage>
</organism>
<dbReference type="AlphaFoldDB" id="A0A382FV45"/>
<reference evidence="14" key="1">
    <citation type="submission" date="2018-05" db="EMBL/GenBank/DDBJ databases">
        <authorList>
            <person name="Lanie J.A."/>
            <person name="Ng W.-L."/>
            <person name="Kazmierczak K.M."/>
            <person name="Andrzejewski T.M."/>
            <person name="Davidsen T.M."/>
            <person name="Wayne K.J."/>
            <person name="Tettelin H."/>
            <person name="Glass J.I."/>
            <person name="Rusch D."/>
            <person name="Podicherti R."/>
            <person name="Tsui H.-C.T."/>
            <person name="Winkler M.E."/>
        </authorList>
    </citation>
    <scope>NUCLEOTIDE SEQUENCE</scope>
</reference>
<dbReference type="PANTHER" id="PTHR23117:SF13">
    <property type="entry name" value="GUANYLATE KINASE"/>
    <property type="match status" value="1"/>
</dbReference>
<dbReference type="PROSITE" id="PS50052">
    <property type="entry name" value="GUANYLATE_KINASE_2"/>
    <property type="match status" value="1"/>
</dbReference>
<evidence type="ECO:0000256" key="7">
    <source>
        <dbReference type="ARBA" id="ARBA00022679"/>
    </source>
</evidence>
<dbReference type="InterPro" id="IPR017665">
    <property type="entry name" value="Guanylate_kinase"/>
</dbReference>
<sequence length="206" mass="23247">MQQVPESEPAPPLLIVLSGPSGVGKDAALNALKLLDRPWYFVVTATTRPRRPGEQDGIDYIFLETAAFLEMKEQDELLESAQVYGNWYGVPRSQVSQGLKEGKDVILKVDVQGADTVRKLATEALFIFMVPGSFDELRDRLTQRMTERPSEIDLRLSIAWSELGRVAEYDYRVVNRDDQLEQVIAEIDAIITAEKCRVHPRKVDSL</sequence>
<dbReference type="FunFam" id="3.30.63.10:FF:000005">
    <property type="entry name" value="Guanylate kinase"/>
    <property type="match status" value="1"/>
</dbReference>
<name>A0A382FV45_9ZZZZ</name>
<dbReference type="GO" id="GO:0005829">
    <property type="term" value="C:cytosol"/>
    <property type="evidence" value="ECO:0007669"/>
    <property type="project" value="TreeGrafter"/>
</dbReference>
<feature type="domain" description="Guanylate kinase-like" evidence="13">
    <location>
        <begin position="12"/>
        <end position="192"/>
    </location>
</feature>
<dbReference type="Gene3D" id="3.30.63.10">
    <property type="entry name" value="Guanylate Kinase phosphate binding domain"/>
    <property type="match status" value="1"/>
</dbReference>
<dbReference type="GO" id="GO:0004385">
    <property type="term" value="F:GMP kinase activity"/>
    <property type="evidence" value="ECO:0007669"/>
    <property type="project" value="UniProtKB-EC"/>
</dbReference>
<comment type="function">
    <text evidence="1">Essential for recycling GMP and indirectly, cGMP.</text>
</comment>
<dbReference type="NCBIfam" id="NF011325">
    <property type="entry name" value="PRK14738.1"/>
    <property type="match status" value="1"/>
</dbReference>
<dbReference type="EMBL" id="UINC01051745">
    <property type="protein sequence ID" value="SVB66264.1"/>
    <property type="molecule type" value="Genomic_DNA"/>
</dbReference>
<evidence type="ECO:0000256" key="5">
    <source>
        <dbReference type="ARBA" id="ARBA00016296"/>
    </source>
</evidence>
<evidence type="ECO:0000256" key="12">
    <source>
        <dbReference type="ARBA" id="ARBA00048594"/>
    </source>
</evidence>
<dbReference type="InterPro" id="IPR008144">
    <property type="entry name" value="Guanylate_kin-like_dom"/>
</dbReference>
<keyword evidence="7" id="KW-0808">Transferase</keyword>